<evidence type="ECO:0000256" key="3">
    <source>
        <dbReference type="ARBA" id="ARBA00022692"/>
    </source>
</evidence>
<keyword evidence="3 10" id="KW-0812">Transmembrane</keyword>
<dbReference type="SMART" id="SM01381">
    <property type="entry name" value="7TM_GPCR_Srsx"/>
    <property type="match status" value="1"/>
</dbReference>
<evidence type="ECO:0000256" key="9">
    <source>
        <dbReference type="ARBA" id="ARBA00023224"/>
    </source>
</evidence>
<keyword evidence="6 10" id="KW-0472">Membrane</keyword>
<dbReference type="EMBL" id="CALNXI010000762">
    <property type="protein sequence ID" value="CAH3044802.1"/>
    <property type="molecule type" value="Genomic_DNA"/>
</dbReference>
<comment type="subcellular location">
    <subcellularLocation>
        <location evidence="1">Cell membrane</location>
        <topology evidence="1">Multi-pass membrane protein</topology>
    </subcellularLocation>
</comment>
<evidence type="ECO:0000256" key="10">
    <source>
        <dbReference type="SAM" id="Phobius"/>
    </source>
</evidence>
<keyword evidence="7" id="KW-0675">Receptor</keyword>
<reference evidence="12 13" key="1">
    <citation type="submission" date="2022-05" db="EMBL/GenBank/DDBJ databases">
        <authorList>
            <consortium name="Genoscope - CEA"/>
            <person name="William W."/>
        </authorList>
    </citation>
    <scope>NUCLEOTIDE SEQUENCE [LARGE SCALE GENOMIC DNA]</scope>
</reference>
<dbReference type="PANTHER" id="PTHR24246">
    <property type="entry name" value="OLFACTORY RECEPTOR AND ADENOSINE RECEPTOR"/>
    <property type="match status" value="1"/>
</dbReference>
<keyword evidence="9" id="KW-0807">Transducer</keyword>
<feature type="transmembrane region" description="Helical" evidence="10">
    <location>
        <begin position="141"/>
        <end position="161"/>
    </location>
</feature>
<dbReference type="CDD" id="cd00637">
    <property type="entry name" value="7tm_classA_rhodopsin-like"/>
    <property type="match status" value="1"/>
</dbReference>
<feature type="transmembrane region" description="Helical" evidence="10">
    <location>
        <begin position="61"/>
        <end position="86"/>
    </location>
</feature>
<evidence type="ECO:0000256" key="4">
    <source>
        <dbReference type="ARBA" id="ARBA00022989"/>
    </source>
</evidence>
<feature type="transmembrane region" description="Helical" evidence="10">
    <location>
        <begin position="101"/>
        <end position="120"/>
    </location>
</feature>
<evidence type="ECO:0000256" key="1">
    <source>
        <dbReference type="ARBA" id="ARBA00004651"/>
    </source>
</evidence>
<feature type="transmembrane region" description="Helical" evidence="10">
    <location>
        <begin position="223"/>
        <end position="247"/>
    </location>
</feature>
<proteinExistence type="predicted"/>
<dbReference type="SUPFAM" id="SSF81321">
    <property type="entry name" value="Family A G protein-coupled receptor-like"/>
    <property type="match status" value="1"/>
</dbReference>
<keyword evidence="8" id="KW-0325">Glycoprotein</keyword>
<dbReference type="InterPro" id="IPR017452">
    <property type="entry name" value="GPCR_Rhodpsn_7TM"/>
</dbReference>
<dbReference type="PROSITE" id="PS50262">
    <property type="entry name" value="G_PROTEIN_RECEP_F1_2"/>
    <property type="match status" value="1"/>
</dbReference>
<feature type="domain" description="G-protein coupled receptors family 1 profile" evidence="11">
    <location>
        <begin position="41"/>
        <end position="278"/>
    </location>
</feature>
<organism evidence="12 13">
    <name type="scientific">Porites evermanni</name>
    <dbReference type="NCBI Taxonomy" id="104178"/>
    <lineage>
        <taxon>Eukaryota</taxon>
        <taxon>Metazoa</taxon>
        <taxon>Cnidaria</taxon>
        <taxon>Anthozoa</taxon>
        <taxon>Hexacorallia</taxon>
        <taxon>Scleractinia</taxon>
        <taxon>Fungiina</taxon>
        <taxon>Poritidae</taxon>
        <taxon>Porites</taxon>
    </lineage>
</organism>
<dbReference type="PRINTS" id="PR00237">
    <property type="entry name" value="GPCRRHODOPSN"/>
</dbReference>
<evidence type="ECO:0000313" key="13">
    <source>
        <dbReference type="Proteomes" id="UP001159427"/>
    </source>
</evidence>
<accession>A0ABN8NBP0</accession>
<keyword evidence="4 10" id="KW-1133">Transmembrane helix</keyword>
<keyword evidence="5" id="KW-0297">G-protein coupled receptor</keyword>
<dbReference type="Pfam" id="PF00001">
    <property type="entry name" value="7tm_1"/>
    <property type="match status" value="1"/>
</dbReference>
<feature type="transmembrane region" description="Helical" evidence="10">
    <location>
        <begin position="25"/>
        <end position="49"/>
    </location>
</feature>
<dbReference type="PANTHER" id="PTHR24246:SF27">
    <property type="entry name" value="ADENOSINE RECEPTOR, ISOFORM A"/>
    <property type="match status" value="1"/>
</dbReference>
<dbReference type="InterPro" id="IPR000276">
    <property type="entry name" value="GPCR_Rhodpsn"/>
</dbReference>
<keyword evidence="13" id="KW-1185">Reference proteome</keyword>
<evidence type="ECO:0000256" key="2">
    <source>
        <dbReference type="ARBA" id="ARBA00022475"/>
    </source>
</evidence>
<keyword evidence="2" id="KW-1003">Cell membrane</keyword>
<evidence type="ECO:0000256" key="5">
    <source>
        <dbReference type="ARBA" id="ARBA00023040"/>
    </source>
</evidence>
<feature type="transmembrane region" description="Helical" evidence="10">
    <location>
        <begin position="259"/>
        <end position="278"/>
    </location>
</feature>
<comment type="caution">
    <text evidence="12">The sequence shown here is derived from an EMBL/GenBank/DDBJ whole genome shotgun (WGS) entry which is preliminary data.</text>
</comment>
<dbReference type="Proteomes" id="UP001159427">
    <property type="component" value="Unassembled WGS sequence"/>
</dbReference>
<protein>
    <recommendedName>
        <fullName evidence="11">G-protein coupled receptors family 1 profile domain-containing protein</fullName>
    </recommendedName>
</protein>
<feature type="transmembrane region" description="Helical" evidence="10">
    <location>
        <begin position="173"/>
        <end position="198"/>
    </location>
</feature>
<sequence length="311" mass="34844">MNNTSIALTEISTRVCSKLPVGHGAALITTNTAVSLLGTIGNLLVCMAFATNPNLRRSSNYLLVTLAIADLMATMVCEPLFLAILVRRTFSHSCARNLEIAYFYVSNFSASVSVVNMAVISIDRLIAIAFPFRHKSRKVVLMIRGMLTASWILIIALNLSAKFLKARQAIRGFIVVGIFTISYVIIFVSYMLIVMCLVRQKRRRRHLGAPSVNLSSYRYEARVAFTCAIVIFVFTPCWFPLFIVFTVTGKTLVKPFGYVHYWIRTVALSNSAMNFVIYGSRMPNFRDSYIAIFRRIAKSLRTSPCRSDGVD</sequence>
<evidence type="ECO:0000256" key="6">
    <source>
        <dbReference type="ARBA" id="ARBA00023136"/>
    </source>
</evidence>
<name>A0ABN8NBP0_9CNID</name>
<gene>
    <name evidence="12" type="ORF">PEVE_00040923</name>
</gene>
<evidence type="ECO:0000313" key="12">
    <source>
        <dbReference type="EMBL" id="CAH3044802.1"/>
    </source>
</evidence>
<evidence type="ECO:0000256" key="7">
    <source>
        <dbReference type="ARBA" id="ARBA00023170"/>
    </source>
</evidence>
<dbReference type="Gene3D" id="1.20.1070.10">
    <property type="entry name" value="Rhodopsin 7-helix transmembrane proteins"/>
    <property type="match status" value="1"/>
</dbReference>
<evidence type="ECO:0000256" key="8">
    <source>
        <dbReference type="ARBA" id="ARBA00023180"/>
    </source>
</evidence>
<evidence type="ECO:0000259" key="11">
    <source>
        <dbReference type="PROSITE" id="PS50262"/>
    </source>
</evidence>